<evidence type="ECO:0000313" key="1">
    <source>
        <dbReference type="EMBL" id="QAY00274.1"/>
    </source>
</evidence>
<protein>
    <submittedName>
        <fullName evidence="1">Uncharacterized protein</fullName>
    </submittedName>
</protein>
<organism evidence="1 2">
    <name type="scientific">Salmonella phage Seszw_1</name>
    <dbReference type="NCBI Taxonomy" id="2479482"/>
    <lineage>
        <taxon>Viruses</taxon>
        <taxon>Duplodnaviria</taxon>
        <taxon>Heunggongvirae</taxon>
        <taxon>Uroviricota</taxon>
        <taxon>Caudoviricetes</taxon>
        <taxon>Skatevirus</taxon>
        <taxon>Skatevirus Seszw1</taxon>
    </lineage>
</organism>
<proteinExistence type="predicted"/>
<sequence length="189" mass="21097">MKLIDLLVQELPKRGGWPKGVDAVEQDSEGQLFEMDSDYCSDFKLKKCDDWIADVVTKQQYESAISASQKPAWNGEGLPPVGCECEYLDNNGKWYPVTIKYASDQLVVISGVTKILGVEQGTEIAKDIIIDKPQFRPLQSEAERKHEAVLESICAVLEMVAQDYKREDEAKLIYEAIAAGKIPGVKLED</sequence>
<gene>
    <name evidence="1" type="ORF">Seszw_64</name>
</gene>
<accession>A0A411BFE5</accession>
<evidence type="ECO:0000313" key="2">
    <source>
        <dbReference type="Proteomes" id="UP000290190"/>
    </source>
</evidence>
<name>A0A411BFE5_9CAUD</name>
<dbReference type="Proteomes" id="UP000290190">
    <property type="component" value="Segment"/>
</dbReference>
<keyword evidence="2" id="KW-1185">Reference proteome</keyword>
<dbReference type="EMBL" id="MH791410">
    <property type="protein sequence ID" value="QAY00274.1"/>
    <property type="molecule type" value="Genomic_DNA"/>
</dbReference>
<reference evidence="1 2" key="1">
    <citation type="submission" date="2018-08" db="EMBL/GenBank/DDBJ databases">
        <title>SESzw_1, Complete genome sequences of 3 novel enterobacteria, Pakpunavirus like phages.</title>
        <authorList>
            <person name="Yuan S."/>
            <person name="Ma Y."/>
            <person name="Liu Q."/>
        </authorList>
    </citation>
    <scope>NUCLEOTIDE SEQUENCE [LARGE SCALE GENOMIC DNA]</scope>
</reference>